<gene>
    <name evidence="1" type="ORF">AVDCRST_MAG28-1965</name>
</gene>
<dbReference type="AlphaFoldDB" id="A0A6J4QRH0"/>
<organism evidence="1">
    <name type="scientific">uncultured Rubrobacteraceae bacterium</name>
    <dbReference type="NCBI Taxonomy" id="349277"/>
    <lineage>
        <taxon>Bacteria</taxon>
        <taxon>Bacillati</taxon>
        <taxon>Actinomycetota</taxon>
        <taxon>Rubrobacteria</taxon>
        <taxon>Rubrobacterales</taxon>
        <taxon>Rubrobacteraceae</taxon>
        <taxon>environmental samples</taxon>
    </lineage>
</organism>
<protein>
    <submittedName>
        <fullName evidence="1">Uncharacterized protein</fullName>
    </submittedName>
</protein>
<feature type="non-terminal residue" evidence="1">
    <location>
        <position position="31"/>
    </location>
</feature>
<dbReference type="EMBL" id="CADCVE010000037">
    <property type="protein sequence ID" value="CAA9452808.1"/>
    <property type="molecule type" value="Genomic_DNA"/>
</dbReference>
<sequence>GEGLRAGVLDGRGAYSRCHDAADGKAAGPSM</sequence>
<feature type="non-terminal residue" evidence="1">
    <location>
        <position position="1"/>
    </location>
</feature>
<name>A0A6J4QRH0_9ACTN</name>
<reference evidence="1" key="1">
    <citation type="submission" date="2020-02" db="EMBL/GenBank/DDBJ databases">
        <authorList>
            <person name="Meier V. D."/>
        </authorList>
    </citation>
    <scope>NUCLEOTIDE SEQUENCE</scope>
    <source>
        <strain evidence="1">AVDCRST_MAG28</strain>
    </source>
</reference>
<proteinExistence type="predicted"/>
<accession>A0A6J4QRH0</accession>
<evidence type="ECO:0000313" key="1">
    <source>
        <dbReference type="EMBL" id="CAA9452808.1"/>
    </source>
</evidence>